<evidence type="ECO:0000256" key="6">
    <source>
        <dbReference type="SAM" id="MobiDB-lite"/>
    </source>
</evidence>
<feature type="compositionally biased region" description="Low complexity" evidence="6">
    <location>
        <begin position="10"/>
        <end position="33"/>
    </location>
</feature>
<keyword evidence="2" id="KW-0732">Signal</keyword>
<evidence type="ECO:0000256" key="3">
    <source>
        <dbReference type="ARBA" id="ARBA00023002"/>
    </source>
</evidence>
<dbReference type="RefSeq" id="WP_243569189.1">
    <property type="nucleotide sequence ID" value="NZ_BAAARD010000005.1"/>
</dbReference>
<dbReference type="InterPro" id="IPR012336">
    <property type="entry name" value="Thioredoxin-like_fold"/>
</dbReference>
<dbReference type="PANTHER" id="PTHR13887">
    <property type="entry name" value="GLUTATHIONE S-TRANSFERASE KAPPA"/>
    <property type="match status" value="1"/>
</dbReference>
<dbReference type="Proteomes" id="UP000831304">
    <property type="component" value="Chromosome"/>
</dbReference>
<keyword evidence="5" id="KW-0676">Redox-active center</keyword>
<feature type="region of interest" description="Disordered" evidence="6">
    <location>
        <begin position="73"/>
        <end position="107"/>
    </location>
</feature>
<feature type="domain" description="Thioredoxin" evidence="8">
    <location>
        <begin position="78"/>
        <end position="278"/>
    </location>
</feature>
<evidence type="ECO:0000313" key="9">
    <source>
        <dbReference type="EMBL" id="UOE26359.1"/>
    </source>
</evidence>
<evidence type="ECO:0000256" key="2">
    <source>
        <dbReference type="ARBA" id="ARBA00022729"/>
    </source>
</evidence>
<keyword evidence="10" id="KW-1185">Reference proteome</keyword>
<evidence type="ECO:0000313" key="10">
    <source>
        <dbReference type="Proteomes" id="UP000831304"/>
    </source>
</evidence>
<keyword evidence="4" id="KW-1015">Disulfide bond</keyword>
<keyword evidence="7" id="KW-1133">Transmembrane helix</keyword>
<gene>
    <name evidence="9" type="ORF">MTP13_00845</name>
</gene>
<sequence>MSKTPPEKSAQPAQPTAKPTAPAAGPAHTTAHAAGLERRLRRSRILNVVLGALAAFLAVVVLAQALPGATGGATANGGPAGSEAPATGAPAANENPENPAIAKRDPDDPFAIGSVDAPIVLVEWADFRCPFCAVFTNDTMPVILDEYVDAGLVRYEFRDVAFFGDESVDAAVAARAAGEQGRFPEYLAALYAAAPESGHPDMPREKLLGFAEAAGVPDLARFEADLDRPELREAVTKSTADAQALGVSSVPFFVVGTQAMAGAQPVDAFREFLDARLAEAGVDAPGADQAR</sequence>
<feature type="transmembrane region" description="Helical" evidence="7">
    <location>
        <begin position="45"/>
        <end position="66"/>
    </location>
</feature>
<comment type="similarity">
    <text evidence="1">Belongs to the thioredoxin family. DsbA subfamily.</text>
</comment>
<dbReference type="EMBL" id="CP094533">
    <property type="protein sequence ID" value="UOE26359.1"/>
    <property type="molecule type" value="Genomic_DNA"/>
</dbReference>
<keyword evidence="7" id="KW-0812">Transmembrane</keyword>
<evidence type="ECO:0000256" key="1">
    <source>
        <dbReference type="ARBA" id="ARBA00005791"/>
    </source>
</evidence>
<dbReference type="InterPro" id="IPR013766">
    <property type="entry name" value="Thioredoxin_domain"/>
</dbReference>
<dbReference type="InterPro" id="IPR036249">
    <property type="entry name" value="Thioredoxin-like_sf"/>
</dbReference>
<name>A0ABY4AU10_9MICO</name>
<feature type="region of interest" description="Disordered" evidence="6">
    <location>
        <begin position="1"/>
        <end position="33"/>
    </location>
</feature>
<reference evidence="9 10" key="1">
    <citation type="submission" date="2022-03" db="EMBL/GenBank/DDBJ databases">
        <title>Agromyces sp. isolated from the gut of P. brevitarsis seulensis larvae.</title>
        <authorList>
            <person name="Won M."/>
            <person name="Kwon S.-W."/>
        </authorList>
    </citation>
    <scope>NUCLEOTIDE SEQUENCE [LARGE SCALE GENOMIC DNA]</scope>
    <source>
        <strain evidence="9 10">KACC 16215</strain>
    </source>
</reference>
<proteinExistence type="inferred from homology"/>
<evidence type="ECO:0000256" key="4">
    <source>
        <dbReference type="ARBA" id="ARBA00023157"/>
    </source>
</evidence>
<dbReference type="Gene3D" id="3.40.30.10">
    <property type="entry name" value="Glutaredoxin"/>
    <property type="match status" value="1"/>
</dbReference>
<keyword evidence="7" id="KW-0472">Membrane</keyword>
<evidence type="ECO:0000256" key="5">
    <source>
        <dbReference type="ARBA" id="ARBA00023284"/>
    </source>
</evidence>
<dbReference type="PANTHER" id="PTHR13887:SF14">
    <property type="entry name" value="DISULFIDE BOND FORMATION PROTEIN D"/>
    <property type="match status" value="1"/>
</dbReference>
<keyword evidence="3" id="KW-0560">Oxidoreductase</keyword>
<feature type="compositionally biased region" description="Low complexity" evidence="6">
    <location>
        <begin position="81"/>
        <end position="101"/>
    </location>
</feature>
<evidence type="ECO:0000256" key="7">
    <source>
        <dbReference type="SAM" id="Phobius"/>
    </source>
</evidence>
<dbReference type="PROSITE" id="PS51352">
    <property type="entry name" value="THIOREDOXIN_2"/>
    <property type="match status" value="1"/>
</dbReference>
<evidence type="ECO:0000259" key="8">
    <source>
        <dbReference type="PROSITE" id="PS51352"/>
    </source>
</evidence>
<accession>A0ABY4AU10</accession>
<organism evidence="9 10">
    <name type="scientific">Agromyces soli</name>
    <dbReference type="NCBI Taxonomy" id="659012"/>
    <lineage>
        <taxon>Bacteria</taxon>
        <taxon>Bacillati</taxon>
        <taxon>Actinomycetota</taxon>
        <taxon>Actinomycetes</taxon>
        <taxon>Micrococcales</taxon>
        <taxon>Microbacteriaceae</taxon>
        <taxon>Agromyces</taxon>
    </lineage>
</organism>
<protein>
    <submittedName>
        <fullName evidence="9">Thioredoxin domain-containing protein</fullName>
    </submittedName>
</protein>
<dbReference type="Pfam" id="PF13462">
    <property type="entry name" value="Thioredoxin_4"/>
    <property type="match status" value="1"/>
</dbReference>
<dbReference type="SUPFAM" id="SSF52833">
    <property type="entry name" value="Thioredoxin-like"/>
    <property type="match status" value="1"/>
</dbReference>